<name>A0A3E4WHG1_9BACT</name>
<evidence type="ECO:0000313" key="2">
    <source>
        <dbReference type="Proteomes" id="UP000260780"/>
    </source>
</evidence>
<proteinExistence type="predicted"/>
<dbReference type="Proteomes" id="UP000260780">
    <property type="component" value="Unassembled WGS sequence"/>
</dbReference>
<sequence length="120" mass="13934">MKRFIFIALALIISTVGLYAENYIYCELVGTTKLMSNKVKVQVDYGQETSFWKGISYMKDENGKNIEFNSMVDAMNYFGKQGWEFVQAYAVTMGNQNVYHWLLKKEVSEEELNKALETEK</sequence>
<protein>
    <recommendedName>
        <fullName evidence="3">DUF4177 domain-containing protein</fullName>
    </recommendedName>
</protein>
<reference evidence="1 2" key="1">
    <citation type="submission" date="2018-08" db="EMBL/GenBank/DDBJ databases">
        <title>A genome reference for cultivated species of the human gut microbiota.</title>
        <authorList>
            <person name="Zou Y."/>
            <person name="Xue W."/>
            <person name="Luo G."/>
        </authorList>
    </citation>
    <scope>NUCLEOTIDE SEQUENCE [LARGE SCALE GENOMIC DNA]</scope>
    <source>
        <strain evidence="1 2">OM08-14</strain>
    </source>
</reference>
<comment type="caution">
    <text evidence="1">The sequence shown here is derived from an EMBL/GenBank/DDBJ whole genome shotgun (WGS) entry which is preliminary data.</text>
</comment>
<dbReference type="EMBL" id="QSTF01000007">
    <property type="protein sequence ID" value="RGM41630.1"/>
    <property type="molecule type" value="Genomic_DNA"/>
</dbReference>
<evidence type="ECO:0008006" key="3">
    <source>
        <dbReference type="Google" id="ProtNLM"/>
    </source>
</evidence>
<accession>A0A3E4WHG1</accession>
<dbReference type="RefSeq" id="WP_117747537.1">
    <property type="nucleotide sequence ID" value="NZ_JAQCSP010000004.1"/>
</dbReference>
<organism evidence="1 2">
    <name type="scientific">Phocaeicola plebeius</name>
    <dbReference type="NCBI Taxonomy" id="310297"/>
    <lineage>
        <taxon>Bacteria</taxon>
        <taxon>Pseudomonadati</taxon>
        <taxon>Bacteroidota</taxon>
        <taxon>Bacteroidia</taxon>
        <taxon>Bacteroidales</taxon>
        <taxon>Bacteroidaceae</taxon>
        <taxon>Phocaeicola</taxon>
    </lineage>
</organism>
<evidence type="ECO:0000313" key="1">
    <source>
        <dbReference type="EMBL" id="RGM41630.1"/>
    </source>
</evidence>
<gene>
    <name evidence="1" type="ORF">DXC17_04805</name>
</gene>
<dbReference type="AlphaFoldDB" id="A0A3E4WHG1"/>